<dbReference type="InterPro" id="IPR027417">
    <property type="entry name" value="P-loop_NTPase"/>
</dbReference>
<dbReference type="PANTHER" id="PTHR30486:SF6">
    <property type="entry name" value="TYPE IV PILUS RETRACTATION ATPASE PILT"/>
    <property type="match status" value="1"/>
</dbReference>
<reference evidence="3" key="1">
    <citation type="submission" date="2021-11" db="EMBL/GenBank/DDBJ databases">
        <authorList>
            <person name="Qingchun L."/>
            <person name="Dong Z."/>
            <person name="Zongwei Q."/>
            <person name="Jia Z."/>
            <person name="Duotao L."/>
        </authorList>
    </citation>
    <scope>NUCLEOTIDE SEQUENCE</scope>
    <source>
        <strain evidence="3">WLY-B-L2</strain>
    </source>
</reference>
<gene>
    <name evidence="3" type="ORF">LN736_14310</name>
</gene>
<dbReference type="Gene3D" id="3.40.50.300">
    <property type="entry name" value="P-loop containing nucleotide triphosphate hydrolases"/>
    <property type="match status" value="1"/>
</dbReference>
<proteinExistence type="inferred from homology"/>
<keyword evidence="4" id="KW-1185">Reference proteome</keyword>
<dbReference type="InterPro" id="IPR001482">
    <property type="entry name" value="T2SS/T4SS_dom"/>
</dbReference>
<name>A0ABS8N898_9CLOT</name>
<accession>A0ABS8N898</accession>
<dbReference type="Proteomes" id="UP001165422">
    <property type="component" value="Unassembled WGS sequence"/>
</dbReference>
<comment type="similarity">
    <text evidence="1">Belongs to the GSP E family.</text>
</comment>
<dbReference type="SUPFAM" id="SSF52540">
    <property type="entry name" value="P-loop containing nucleoside triphosphate hydrolases"/>
    <property type="match status" value="1"/>
</dbReference>
<evidence type="ECO:0000259" key="2">
    <source>
        <dbReference type="Pfam" id="PF00437"/>
    </source>
</evidence>
<dbReference type="InterPro" id="IPR050921">
    <property type="entry name" value="T4SS_GSP_E_ATPase"/>
</dbReference>
<evidence type="ECO:0000313" key="4">
    <source>
        <dbReference type="Proteomes" id="UP001165422"/>
    </source>
</evidence>
<protein>
    <submittedName>
        <fullName evidence="3">CpaF/VirB11 family protein</fullName>
    </submittedName>
</protein>
<feature type="domain" description="Bacterial type II secretion system protein E" evidence="2">
    <location>
        <begin position="241"/>
        <end position="375"/>
    </location>
</feature>
<comment type="caution">
    <text evidence="3">The sequence shown here is derived from an EMBL/GenBank/DDBJ whole genome shotgun (WGS) entry which is preliminary data.</text>
</comment>
<sequence>MALYKIDTLDRLLRFISDMVDDNRQNVKNLSSLKEMAGFGDPNSKDILKGVIINYINKSVDTQNINLLIEQYHVNYFEKVYTGDNKDFGMIINSLCIHRDDNLNVKIGLLAQIIFQELYGLSVIDIYSYNDVDGLNEINLNTKDFVSFQIKGRKERVKKLYFKDEVSYEDTIRRSVSFSKLDNFHPLDFNNPEVKCERICGARVTAVMPPYSRYYSLNLRYTGATFFSKEFFIASRTSNLYMEDFIDLIMKGRPNIFVLGGQGTGKTTYLLRLISSIAENVSILTIESTLELNILKYFPDKDVKNLKFFKLKSPEDCFKTGLRMNRDIIIDGEVLTPEEAYITLEAMTRQNRGSMGSFHTSSNQDFIYDYKNMLLRGGIYKTEESALYDIARAVNILIFISINRQTGKRYIKEVSEMIFKPEDYHRPYELSTLFKYDRKKDELFPANRISEAFLDRAMDYEFTESDRVKLYNLYKKIKI</sequence>
<evidence type="ECO:0000313" key="3">
    <source>
        <dbReference type="EMBL" id="MCC9296032.1"/>
    </source>
</evidence>
<evidence type="ECO:0000256" key="1">
    <source>
        <dbReference type="ARBA" id="ARBA00006611"/>
    </source>
</evidence>
<dbReference type="PANTHER" id="PTHR30486">
    <property type="entry name" value="TWITCHING MOTILITY PROTEIN PILT"/>
    <property type="match status" value="1"/>
</dbReference>
<organism evidence="3 4">
    <name type="scientific">Clostridium aromativorans</name>
    <dbReference type="NCBI Taxonomy" id="2836848"/>
    <lineage>
        <taxon>Bacteria</taxon>
        <taxon>Bacillati</taxon>
        <taxon>Bacillota</taxon>
        <taxon>Clostridia</taxon>
        <taxon>Eubacteriales</taxon>
        <taxon>Clostridiaceae</taxon>
        <taxon>Clostridium</taxon>
    </lineage>
</organism>
<dbReference type="EMBL" id="JAJJPB010000022">
    <property type="protein sequence ID" value="MCC9296032.1"/>
    <property type="molecule type" value="Genomic_DNA"/>
</dbReference>
<dbReference type="RefSeq" id="WP_179977666.1">
    <property type="nucleotide sequence ID" value="NZ_JAJJPB010000022.1"/>
</dbReference>
<dbReference type="Pfam" id="PF00437">
    <property type="entry name" value="T2SSE"/>
    <property type="match status" value="1"/>
</dbReference>